<dbReference type="InterPro" id="IPR003961">
    <property type="entry name" value="FN3_dom"/>
</dbReference>
<dbReference type="STRING" id="1817813.A2008_04630"/>
<dbReference type="InterPro" id="IPR035681">
    <property type="entry name" value="ComA-like_MBL"/>
</dbReference>
<dbReference type="Proteomes" id="UP000178735">
    <property type="component" value="Unassembled WGS sequence"/>
</dbReference>
<dbReference type="InterPro" id="IPR036866">
    <property type="entry name" value="RibonucZ/Hydroxyglut_hydro"/>
</dbReference>
<comment type="caution">
    <text evidence="2">The sequence shown here is derived from an EMBL/GenBank/DDBJ whole genome shotgun (WGS) entry which is preliminary data.</text>
</comment>
<dbReference type="CDD" id="cd00063">
    <property type="entry name" value="FN3"/>
    <property type="match status" value="1"/>
</dbReference>
<sequence length="862" mass="94391">MFLFSGFAPLGAEAADNSKLLRVTFLDVDQGDCVIIRTPSGKVIMIDAGDDTKYAAEKYIIPYLEANDIKKIDYLVISHAHRDHIGGLLKIIPKYDIGAVYESKPSVSQIYAEIINLLKKKKVPIIKAWKGDKLDFGDGIETTVMHPSREWYGLQGESIDMSTQDGNVDSTEGEENLNNFSVTLRLQFKDIVYHFPGDSEKQAEEHMLKMNPESMFPCTVYKVAHHGSKTSSDPGYLNKLKPALSVISCGLNNKFKHPSPITVQNLGYYSKNSLRTDEDKTVETWTDGVEFKYSSNSTPNALVSGPVVTSVTPYSATIEWETTHLSSTKVKFNAAGAASGQTKLASDKQQHHQLTLTGLTPNTSYNFEIESIAVKDQTQILTAQGTFKTAEESAAGVKIASMNMSPKTALIYEPVKLSAKIEGAPAKSKVTLYEDSIIAKNKVGSVTIPASGIAALAWTPQQSKQYELLFVVTDGEKTLAVGSMKALVTRKLVLFDLAHKNLNATKYESCKVDLYSRGFEVGDITERFTANTLKNASVLVMSENSTTEAGINAAELALVKKFVDNGGGLLMLTKADFGNYSEPQTINKVLEQIGSNIRANDDEVLDPTNSPGQNMAFLLFMHLFERKIVSPEVNMIVIKGSASMLNAKMKPITAADKTIIPITYGDDDTYNIDSDNAGDGVIYPAGATVVVDAGEVLPGGGKVAVFGGFHIDSGAYTYTNNNQTHVYNYDVIKWLASPAKKRVDELSTEMTYISDDTKNTIAEGSLNQSAVIGTAIRAEKIAAQLLEEFDYSSDKIESSIEHFIRFFDGDNAKYIPSFSGVIKKVLDRVRYQAAENSEVMERAGEKIKALEELYHKSLKIAK</sequence>
<dbReference type="Pfam" id="PF00753">
    <property type="entry name" value="Lactamase_B"/>
    <property type="match status" value="1"/>
</dbReference>
<dbReference type="PANTHER" id="PTHR30619">
    <property type="entry name" value="DNA INTERNALIZATION/COMPETENCE PROTEIN COMEC/REC2"/>
    <property type="match status" value="1"/>
</dbReference>
<gene>
    <name evidence="2" type="ORF">A2008_04630</name>
</gene>
<evidence type="ECO:0000313" key="2">
    <source>
        <dbReference type="EMBL" id="OGM04323.1"/>
    </source>
</evidence>
<protein>
    <recommendedName>
        <fullName evidence="1">Fibronectin type-III domain-containing protein</fullName>
    </recommendedName>
</protein>
<dbReference type="CDD" id="cd07731">
    <property type="entry name" value="ComA-like_MBL-fold"/>
    <property type="match status" value="1"/>
</dbReference>
<name>A0A1F7WNA4_9BACT</name>
<dbReference type="SUPFAM" id="SSF52317">
    <property type="entry name" value="Class I glutamine amidotransferase-like"/>
    <property type="match status" value="1"/>
</dbReference>
<dbReference type="EMBL" id="MGFH01000146">
    <property type="protein sequence ID" value="OGM04323.1"/>
    <property type="molecule type" value="Genomic_DNA"/>
</dbReference>
<evidence type="ECO:0000259" key="1">
    <source>
        <dbReference type="PROSITE" id="PS50853"/>
    </source>
</evidence>
<dbReference type="InterPro" id="IPR001279">
    <property type="entry name" value="Metallo-B-lactamas"/>
</dbReference>
<organism evidence="2 3">
    <name type="scientific">Candidatus Wallbacteria bacterium GWC2_49_35</name>
    <dbReference type="NCBI Taxonomy" id="1817813"/>
    <lineage>
        <taxon>Bacteria</taxon>
        <taxon>Candidatus Walliibacteriota</taxon>
    </lineage>
</organism>
<feature type="domain" description="Fibronectin type-III" evidence="1">
    <location>
        <begin position="302"/>
        <end position="392"/>
    </location>
</feature>
<proteinExistence type="predicted"/>
<dbReference type="PANTHER" id="PTHR30619:SF1">
    <property type="entry name" value="RECOMBINATION PROTEIN 2"/>
    <property type="match status" value="1"/>
</dbReference>
<dbReference type="InterPro" id="IPR052159">
    <property type="entry name" value="Competence_DNA_uptake"/>
</dbReference>
<dbReference type="SUPFAM" id="SSF56281">
    <property type="entry name" value="Metallo-hydrolase/oxidoreductase"/>
    <property type="match status" value="1"/>
</dbReference>
<reference evidence="2 3" key="1">
    <citation type="journal article" date="2016" name="Nat. Commun.">
        <title>Thousands of microbial genomes shed light on interconnected biogeochemical processes in an aquifer system.</title>
        <authorList>
            <person name="Anantharaman K."/>
            <person name="Brown C.T."/>
            <person name="Hug L.A."/>
            <person name="Sharon I."/>
            <person name="Castelle C.J."/>
            <person name="Probst A.J."/>
            <person name="Thomas B.C."/>
            <person name="Singh A."/>
            <person name="Wilkins M.J."/>
            <person name="Karaoz U."/>
            <person name="Brodie E.L."/>
            <person name="Williams K.H."/>
            <person name="Hubbard S.S."/>
            <person name="Banfield J.F."/>
        </authorList>
    </citation>
    <scope>NUCLEOTIDE SEQUENCE [LARGE SCALE GENOMIC DNA]</scope>
</reference>
<dbReference type="PROSITE" id="PS50853">
    <property type="entry name" value="FN3"/>
    <property type="match status" value="1"/>
</dbReference>
<dbReference type="Gene3D" id="2.60.40.10">
    <property type="entry name" value="Immunoglobulins"/>
    <property type="match status" value="1"/>
</dbReference>
<dbReference type="InterPro" id="IPR013783">
    <property type="entry name" value="Ig-like_fold"/>
</dbReference>
<dbReference type="Gene3D" id="3.60.15.10">
    <property type="entry name" value="Ribonuclease Z/Hydroxyacylglutathione hydrolase-like"/>
    <property type="match status" value="1"/>
</dbReference>
<evidence type="ECO:0000313" key="3">
    <source>
        <dbReference type="Proteomes" id="UP000178735"/>
    </source>
</evidence>
<dbReference type="AlphaFoldDB" id="A0A1F7WNA4"/>
<accession>A0A1F7WNA4</accession>
<dbReference type="SMART" id="SM00849">
    <property type="entry name" value="Lactamase_B"/>
    <property type="match status" value="1"/>
</dbReference>
<dbReference type="InterPro" id="IPR029062">
    <property type="entry name" value="Class_I_gatase-like"/>
</dbReference>
<dbReference type="Pfam" id="PF00041">
    <property type="entry name" value="fn3"/>
    <property type="match status" value="1"/>
</dbReference>